<protein>
    <submittedName>
        <fullName evidence="1">Uncharacterized protein</fullName>
    </submittedName>
</protein>
<accession>A0A8S5N2Y8</accession>
<evidence type="ECO:0000313" key="1">
    <source>
        <dbReference type="EMBL" id="DAD88974.1"/>
    </source>
</evidence>
<name>A0A8S5N2Y8_9CAUD</name>
<proteinExistence type="predicted"/>
<organism evidence="1">
    <name type="scientific">Myoviridae sp. ct96L1</name>
    <dbReference type="NCBI Taxonomy" id="2826623"/>
    <lineage>
        <taxon>Viruses</taxon>
        <taxon>Duplodnaviria</taxon>
        <taxon>Heunggongvirae</taxon>
        <taxon>Uroviricota</taxon>
        <taxon>Caudoviricetes</taxon>
    </lineage>
</organism>
<reference evidence="1" key="1">
    <citation type="journal article" date="2021" name="Proc. Natl. Acad. Sci. U.S.A.">
        <title>A Catalog of Tens of Thousands of Viruses from Human Metagenomes Reveals Hidden Associations with Chronic Diseases.</title>
        <authorList>
            <person name="Tisza M.J."/>
            <person name="Buck C.B."/>
        </authorList>
    </citation>
    <scope>NUCLEOTIDE SEQUENCE</scope>
    <source>
        <strain evidence="1">Ct96L1</strain>
    </source>
</reference>
<dbReference type="EMBL" id="BK015051">
    <property type="protein sequence ID" value="DAD88974.1"/>
    <property type="molecule type" value="Genomic_DNA"/>
</dbReference>
<sequence length="142" mass="16641">MKLEVGMYVRTKCGIAKITDIICGQDVKFDNDNIFENNDDKTHHMYDGVSKNDYFFQHEIVGEPSFNITDLIEVGDVIIDKEGHKYPINYEFETDYNSEYKSYEITIDDHITLFLKDGLSIITKEQFEQMSYKVGEKDNNKR</sequence>